<reference evidence="2" key="1">
    <citation type="submission" date="2022-05" db="EMBL/GenBank/DDBJ databases">
        <authorList>
            <person name="Colautti A."/>
            <person name="Iacumin L."/>
        </authorList>
    </citation>
    <scope>NUCLEOTIDE SEQUENCE</scope>
    <source>
        <strain evidence="2">SK 55</strain>
    </source>
</reference>
<sequence>MKNTIHYVVILACLIVTFFLYNKQMGSIPLLILSIYLFYFGWLRVRESKNNKSR</sequence>
<gene>
    <name evidence="2" type="ORF">M9R32_15615</name>
</gene>
<accession>A0A9X3RE77</accession>
<feature type="transmembrane region" description="Helical" evidence="1">
    <location>
        <begin position="5"/>
        <end position="21"/>
    </location>
</feature>
<dbReference type="AlphaFoldDB" id="A0A9X3RE77"/>
<proteinExistence type="predicted"/>
<organism evidence="2 3">
    <name type="scientific">Paenisporosarcina quisquiliarum</name>
    <dbReference type="NCBI Taxonomy" id="365346"/>
    <lineage>
        <taxon>Bacteria</taxon>
        <taxon>Bacillati</taxon>
        <taxon>Bacillota</taxon>
        <taxon>Bacilli</taxon>
        <taxon>Bacillales</taxon>
        <taxon>Caryophanaceae</taxon>
        <taxon>Paenisporosarcina</taxon>
    </lineage>
</organism>
<keyword evidence="1" id="KW-1133">Transmembrane helix</keyword>
<feature type="transmembrane region" description="Helical" evidence="1">
    <location>
        <begin position="27"/>
        <end position="45"/>
    </location>
</feature>
<dbReference type="EMBL" id="JAMKBJ010000021">
    <property type="protein sequence ID" value="MCZ8538605.1"/>
    <property type="molecule type" value="Genomic_DNA"/>
</dbReference>
<protein>
    <submittedName>
        <fullName evidence="2">Uncharacterized protein</fullName>
    </submittedName>
</protein>
<keyword evidence="1" id="KW-0472">Membrane</keyword>
<evidence type="ECO:0000313" key="2">
    <source>
        <dbReference type="EMBL" id="MCZ8538605.1"/>
    </source>
</evidence>
<evidence type="ECO:0000256" key="1">
    <source>
        <dbReference type="SAM" id="Phobius"/>
    </source>
</evidence>
<dbReference type="Proteomes" id="UP001152173">
    <property type="component" value="Unassembled WGS sequence"/>
</dbReference>
<comment type="caution">
    <text evidence="2">The sequence shown here is derived from an EMBL/GenBank/DDBJ whole genome shotgun (WGS) entry which is preliminary data.</text>
</comment>
<keyword evidence="3" id="KW-1185">Reference proteome</keyword>
<name>A0A9X3RE77_9BACL</name>
<keyword evidence="1" id="KW-0812">Transmembrane</keyword>
<evidence type="ECO:0000313" key="3">
    <source>
        <dbReference type="Proteomes" id="UP001152173"/>
    </source>
</evidence>
<dbReference type="RefSeq" id="WP_269927671.1">
    <property type="nucleotide sequence ID" value="NZ_JAMKBJ010000021.1"/>
</dbReference>